<dbReference type="Proteomes" id="UP000074561">
    <property type="component" value="Chromosome"/>
</dbReference>
<organism evidence="1 2">
    <name type="scientific">Collimonas pratensis</name>
    <dbReference type="NCBI Taxonomy" id="279113"/>
    <lineage>
        <taxon>Bacteria</taxon>
        <taxon>Pseudomonadati</taxon>
        <taxon>Pseudomonadota</taxon>
        <taxon>Betaproteobacteria</taxon>
        <taxon>Burkholderiales</taxon>
        <taxon>Oxalobacteraceae</taxon>
        <taxon>Collimonas</taxon>
    </lineage>
</organism>
<evidence type="ECO:0000313" key="2">
    <source>
        <dbReference type="Proteomes" id="UP000074561"/>
    </source>
</evidence>
<reference evidence="1 2" key="1">
    <citation type="submission" date="2015-11" db="EMBL/GenBank/DDBJ databases">
        <title>Exploring the genomic traits of fungus-feeding bacterial genus Collimonas.</title>
        <authorList>
            <person name="Song C."/>
            <person name="Schmidt R."/>
            <person name="de Jager V."/>
            <person name="Krzyzanowska D."/>
            <person name="Jongedijk E."/>
            <person name="Cankar K."/>
            <person name="Beekwilder J."/>
            <person name="van Veen A."/>
            <person name="de Boer W."/>
            <person name="van Veen J.A."/>
            <person name="Garbeva P."/>
        </authorList>
    </citation>
    <scope>NUCLEOTIDE SEQUENCE [LARGE SCALE GENOMIC DNA]</scope>
    <source>
        <strain evidence="1 2">Ter91</strain>
    </source>
</reference>
<gene>
    <name evidence="1" type="ORF">CPter91_0564</name>
</gene>
<dbReference type="KEGG" id="cpra:CPter91_0564"/>
<evidence type="ECO:0000313" key="1">
    <source>
        <dbReference type="EMBL" id="AMP02959.1"/>
    </source>
</evidence>
<protein>
    <submittedName>
        <fullName evidence="1">Uncharacterized protein</fullName>
    </submittedName>
</protein>
<accession>A0A127PYV0</accession>
<proteinExistence type="predicted"/>
<dbReference type="AlphaFoldDB" id="A0A127PYV0"/>
<sequence>MQGFKCRTFDFCGWPGAEDLVGQSGPGDTNSVLIQPENIFAAMIVQESLKPGRKNGSSCVLCGIRHQWSP</sequence>
<dbReference type="EMBL" id="CP013234">
    <property type="protein sequence ID" value="AMP02959.1"/>
    <property type="molecule type" value="Genomic_DNA"/>
</dbReference>
<dbReference type="PATRIC" id="fig|279113.9.peg.569"/>
<name>A0A127PYV0_9BURK</name>